<feature type="region of interest" description="Disordered" evidence="1">
    <location>
        <begin position="1"/>
        <end position="35"/>
    </location>
</feature>
<evidence type="ECO:0000313" key="2">
    <source>
        <dbReference type="EMBL" id="DAE22553.1"/>
    </source>
</evidence>
<feature type="compositionally biased region" description="Basic residues" evidence="1">
    <location>
        <begin position="25"/>
        <end position="35"/>
    </location>
</feature>
<evidence type="ECO:0000256" key="1">
    <source>
        <dbReference type="SAM" id="MobiDB-lite"/>
    </source>
</evidence>
<dbReference type="EMBL" id="BK015734">
    <property type="protein sequence ID" value="DAE22553.1"/>
    <property type="molecule type" value="Genomic_DNA"/>
</dbReference>
<name>A0A8S5QUQ6_9CAUD</name>
<sequence>MVRRGRRARPGVQPAERGLLESGVRRHLLRHPPHL</sequence>
<accession>A0A8S5QUQ6</accession>
<organism evidence="2">
    <name type="scientific">Siphoviridae sp. ctUWs1</name>
    <dbReference type="NCBI Taxonomy" id="2826352"/>
    <lineage>
        <taxon>Viruses</taxon>
        <taxon>Duplodnaviria</taxon>
        <taxon>Heunggongvirae</taxon>
        <taxon>Uroviricota</taxon>
        <taxon>Caudoviricetes</taxon>
    </lineage>
</organism>
<reference evidence="2" key="1">
    <citation type="journal article" date="2021" name="Proc. Natl. Acad. Sci. U.S.A.">
        <title>A Catalog of Tens of Thousands of Viruses from Human Metagenomes Reveals Hidden Associations with Chronic Diseases.</title>
        <authorList>
            <person name="Tisza M.J."/>
            <person name="Buck C.B."/>
        </authorList>
    </citation>
    <scope>NUCLEOTIDE SEQUENCE</scope>
    <source>
        <strain evidence="2">CtUWs1</strain>
    </source>
</reference>
<proteinExistence type="predicted"/>
<protein>
    <submittedName>
        <fullName evidence="2">Uncharacterized protein</fullName>
    </submittedName>
</protein>